<dbReference type="PANTHER" id="PTHR10168">
    <property type="entry name" value="GLUTAREDOXIN"/>
    <property type="match status" value="1"/>
</dbReference>
<dbReference type="NCBIfam" id="TIGR02189">
    <property type="entry name" value="GlrX-like_plant"/>
    <property type="match status" value="1"/>
</dbReference>
<keyword evidence="7" id="KW-1185">Reference proteome</keyword>
<dbReference type="PROSITE" id="PS51354">
    <property type="entry name" value="GLUTAREDOXIN_2"/>
    <property type="match status" value="2"/>
</dbReference>
<feature type="domain" description="Glutaredoxin" evidence="5">
    <location>
        <begin position="117"/>
        <end position="178"/>
    </location>
</feature>
<dbReference type="Pfam" id="PF00462">
    <property type="entry name" value="Glutaredoxin"/>
    <property type="match status" value="2"/>
</dbReference>
<name>A0A834YVQ4_TETSI</name>
<evidence type="ECO:0000313" key="7">
    <source>
        <dbReference type="Proteomes" id="UP000655225"/>
    </source>
</evidence>
<evidence type="ECO:0000256" key="3">
    <source>
        <dbReference type="ARBA" id="ARBA00022490"/>
    </source>
</evidence>
<protein>
    <recommendedName>
        <fullName evidence="5">Glutaredoxin domain-containing protein</fullName>
    </recommendedName>
</protein>
<sequence length="183" mass="20145">MERVRILASQKPVVIFSKSTCCMCHTIKALFSELGVYPAFHELDQVPNGREMERELLSLGQNPAVPAVFIGGELAGGANEVMALHINGSLIPWLIRVRAIWVSTLPGVTSLVSQKPVVIFSKSTSCMCHAVKAVFRNLGRDPAIHELDEDPRGREIDWAFLRLDCNPVVPAVFIHGDRVGGWC</sequence>
<dbReference type="InterPro" id="IPR011905">
    <property type="entry name" value="GlrX-like_pln_2"/>
</dbReference>
<dbReference type="GO" id="GO:0005737">
    <property type="term" value="C:cytoplasm"/>
    <property type="evidence" value="ECO:0007669"/>
    <property type="project" value="UniProtKB-SubCell"/>
</dbReference>
<dbReference type="InterPro" id="IPR014025">
    <property type="entry name" value="Glutaredoxin_subgr"/>
</dbReference>
<dbReference type="Gene3D" id="3.40.30.10">
    <property type="entry name" value="Glutaredoxin"/>
    <property type="match status" value="2"/>
</dbReference>
<organism evidence="6 7">
    <name type="scientific">Tetracentron sinense</name>
    <name type="common">Spur-leaf</name>
    <dbReference type="NCBI Taxonomy" id="13715"/>
    <lineage>
        <taxon>Eukaryota</taxon>
        <taxon>Viridiplantae</taxon>
        <taxon>Streptophyta</taxon>
        <taxon>Embryophyta</taxon>
        <taxon>Tracheophyta</taxon>
        <taxon>Spermatophyta</taxon>
        <taxon>Magnoliopsida</taxon>
        <taxon>Trochodendrales</taxon>
        <taxon>Trochodendraceae</taxon>
        <taxon>Tetracentron</taxon>
    </lineage>
</organism>
<proteinExistence type="inferred from homology"/>
<comment type="subcellular location">
    <subcellularLocation>
        <location evidence="1">Cytoplasm</location>
    </subcellularLocation>
</comment>
<comment type="similarity">
    <text evidence="2">Belongs to the glutaredoxin family. CC-type subfamily.</text>
</comment>
<keyword evidence="4" id="KW-0676">Redox-active center</keyword>
<dbReference type="SUPFAM" id="SSF52833">
    <property type="entry name" value="Thioredoxin-like"/>
    <property type="match status" value="2"/>
</dbReference>
<dbReference type="Proteomes" id="UP000655225">
    <property type="component" value="Unassembled WGS sequence"/>
</dbReference>
<comment type="caution">
    <text evidence="6">The sequence shown here is derived from an EMBL/GenBank/DDBJ whole genome shotgun (WGS) entry which is preliminary data.</text>
</comment>
<feature type="domain" description="Glutaredoxin" evidence="5">
    <location>
        <begin position="13"/>
        <end position="74"/>
    </location>
</feature>
<gene>
    <name evidence="6" type="ORF">HHK36_022901</name>
</gene>
<dbReference type="CDD" id="cd03419">
    <property type="entry name" value="GRX_GRXh_1_2_like"/>
    <property type="match status" value="2"/>
</dbReference>
<evidence type="ECO:0000256" key="2">
    <source>
        <dbReference type="ARBA" id="ARBA00007568"/>
    </source>
</evidence>
<evidence type="ECO:0000259" key="5">
    <source>
        <dbReference type="Pfam" id="PF00462"/>
    </source>
</evidence>
<dbReference type="OrthoDB" id="418495at2759"/>
<accession>A0A834YVQ4</accession>
<keyword evidence="3" id="KW-0963">Cytoplasm</keyword>
<dbReference type="AlphaFoldDB" id="A0A834YVQ4"/>
<dbReference type="InterPro" id="IPR036249">
    <property type="entry name" value="Thioredoxin-like_sf"/>
</dbReference>
<reference evidence="6 7" key="1">
    <citation type="submission" date="2020-04" db="EMBL/GenBank/DDBJ databases">
        <title>Plant Genome Project.</title>
        <authorList>
            <person name="Zhang R.-G."/>
        </authorList>
    </citation>
    <scope>NUCLEOTIDE SEQUENCE [LARGE SCALE GENOMIC DNA]</scope>
    <source>
        <strain evidence="6">YNK0</strain>
        <tissue evidence="6">Leaf</tissue>
    </source>
</reference>
<evidence type="ECO:0000256" key="1">
    <source>
        <dbReference type="ARBA" id="ARBA00004496"/>
    </source>
</evidence>
<dbReference type="EMBL" id="JABCRI010000016">
    <property type="protein sequence ID" value="KAF8392556.1"/>
    <property type="molecule type" value="Genomic_DNA"/>
</dbReference>
<dbReference type="InterPro" id="IPR002109">
    <property type="entry name" value="Glutaredoxin"/>
</dbReference>
<evidence type="ECO:0000313" key="6">
    <source>
        <dbReference type="EMBL" id="KAF8392556.1"/>
    </source>
</evidence>
<dbReference type="OMA" id="CHTTERL"/>
<evidence type="ECO:0000256" key="4">
    <source>
        <dbReference type="ARBA" id="ARBA00023284"/>
    </source>
</evidence>
<dbReference type="PRINTS" id="PR00160">
    <property type="entry name" value="GLUTAREDOXIN"/>
</dbReference>